<dbReference type="Pfam" id="PF00501">
    <property type="entry name" value="AMP-binding"/>
    <property type="match status" value="1"/>
</dbReference>
<evidence type="ECO:0000256" key="1">
    <source>
        <dbReference type="ARBA" id="ARBA00022598"/>
    </source>
</evidence>
<proteinExistence type="predicted"/>
<gene>
    <name evidence="5" type="ORF">AMON00008_LOCUS62439</name>
</gene>
<dbReference type="Pfam" id="PF23562">
    <property type="entry name" value="AMP-binding_C_3"/>
    <property type="match status" value="1"/>
</dbReference>
<dbReference type="PANTHER" id="PTHR43272:SF32">
    <property type="entry name" value="AMP-DEPENDENT SYNTHETASE_LIGASE DOMAIN-CONTAINING PROTEIN"/>
    <property type="match status" value="1"/>
</dbReference>
<dbReference type="AlphaFoldDB" id="A0A7S4T4T5"/>
<keyword evidence="2" id="KW-0276">Fatty acid metabolism</keyword>
<dbReference type="InterPro" id="IPR042099">
    <property type="entry name" value="ANL_N_sf"/>
</dbReference>
<dbReference type="GO" id="GO:0005783">
    <property type="term" value="C:endoplasmic reticulum"/>
    <property type="evidence" value="ECO:0007669"/>
    <property type="project" value="TreeGrafter"/>
</dbReference>
<dbReference type="Gene3D" id="3.40.50.12780">
    <property type="entry name" value="N-terminal domain of ligase-like"/>
    <property type="match status" value="1"/>
</dbReference>
<evidence type="ECO:0000256" key="2">
    <source>
        <dbReference type="ARBA" id="ARBA00022832"/>
    </source>
</evidence>
<dbReference type="InterPro" id="IPR020845">
    <property type="entry name" value="AMP-binding_CS"/>
</dbReference>
<evidence type="ECO:0000259" key="4">
    <source>
        <dbReference type="Pfam" id="PF00501"/>
    </source>
</evidence>
<organism evidence="5">
    <name type="scientific">Alexandrium monilatum</name>
    <dbReference type="NCBI Taxonomy" id="311494"/>
    <lineage>
        <taxon>Eukaryota</taxon>
        <taxon>Sar</taxon>
        <taxon>Alveolata</taxon>
        <taxon>Dinophyceae</taxon>
        <taxon>Gonyaulacales</taxon>
        <taxon>Pyrocystaceae</taxon>
        <taxon>Alexandrium</taxon>
    </lineage>
</organism>
<evidence type="ECO:0000313" key="5">
    <source>
        <dbReference type="EMBL" id="CAE4665202.1"/>
    </source>
</evidence>
<accession>A0A7S4T4T5</accession>
<evidence type="ECO:0000256" key="3">
    <source>
        <dbReference type="ARBA" id="ARBA00023098"/>
    </source>
</evidence>
<dbReference type="GO" id="GO:0016020">
    <property type="term" value="C:membrane"/>
    <property type="evidence" value="ECO:0007669"/>
    <property type="project" value="TreeGrafter"/>
</dbReference>
<dbReference type="PANTHER" id="PTHR43272">
    <property type="entry name" value="LONG-CHAIN-FATTY-ACID--COA LIGASE"/>
    <property type="match status" value="1"/>
</dbReference>
<name>A0A7S4T4T5_9DINO</name>
<dbReference type="PROSITE" id="PS00455">
    <property type="entry name" value="AMP_BINDING"/>
    <property type="match status" value="1"/>
</dbReference>
<keyword evidence="1" id="KW-0436">Ligase</keyword>
<protein>
    <recommendedName>
        <fullName evidence="4">AMP-dependent synthetase/ligase domain-containing protein</fullName>
    </recommendedName>
</protein>
<keyword evidence="3" id="KW-0443">Lipid metabolism</keyword>
<reference evidence="5" key="1">
    <citation type="submission" date="2021-01" db="EMBL/GenBank/DDBJ databases">
        <authorList>
            <person name="Corre E."/>
            <person name="Pelletier E."/>
            <person name="Niang G."/>
            <person name="Scheremetjew M."/>
            <person name="Finn R."/>
            <person name="Kale V."/>
            <person name="Holt S."/>
            <person name="Cochrane G."/>
            <person name="Meng A."/>
            <person name="Brown T."/>
            <person name="Cohen L."/>
        </authorList>
    </citation>
    <scope>NUCLEOTIDE SEQUENCE</scope>
    <source>
        <strain evidence="5">CCMP3105</strain>
    </source>
</reference>
<dbReference type="SUPFAM" id="SSF56801">
    <property type="entry name" value="Acetyl-CoA synthetase-like"/>
    <property type="match status" value="1"/>
</dbReference>
<sequence length="781" mass="84577">MQPSKKRLNVLTQQVLAASTGADEYSVYEPGQHWGALPDYEHPIRCPAAGLLSAESTPPRLFPTLLAQVAQQSPDHPALAVERPLPPPNGPGDAPALPWAQWKKWTWADFHRDARRAAKGFMVLGVEQFGSVSIFGFNAPEWAISAYGAMFCGGKYVGIYLTDTPDQVQFKVAHSASRVIVVDSEVELENVSSKVDELPELRAIVLWGAPAKGDIRRSDGSVCRVMTFDQLLALGDAEGSEAALDGRIDAMRPGHCIGIIYTSGTTGNPKGVMINHDGAICEATIANYTMRLIDGFPPDGGRILSYLPLSHIAGGLLDLIGPVWACATLKRGATVYFARPYDLKEMTLAARIQFVRPTIFLAVPRVYEKIQARMMAVAATITGVKKSLATWAKGKGLQHARNLQVGGSKARPFLYGLADKLVLSKAREALGLDQCRLFVTGAAPIAIETLEYFGALGMQIQNCYGMSECTGVTTATSPDRNAFGTVGHGLPGLETRCFKTGPNGENIEVPRHRPDKVPTEEEQGEVCFRGRHIMMGYLANPAFGAEHVAEIEEKTRSAIDQWGWLHSGDKGAVDTNGMLRITGRYKELIIGAGGENIAPVPVEEAVKLLCPAVSNIMMVGDKRKFNVALVTLQAEGSTGEFPGGDQLAGAALEVNPKVKTVSAAMKDPAWLKYVQTRICRHEGSHLVEICPDRHRRRQCQPQGLPEQRVEDPALRHPAQGLLHPDGGVHADAKAQALRGRGDVEGDPRRPLRLKAVAAGPFERPAPDTLGAVQPRMRNVWL</sequence>
<dbReference type="EMBL" id="HBNR01087106">
    <property type="protein sequence ID" value="CAE4665202.1"/>
    <property type="molecule type" value="Transcribed_RNA"/>
</dbReference>
<feature type="domain" description="AMP-dependent synthetase/ligase" evidence="4">
    <location>
        <begin position="91"/>
        <end position="538"/>
    </location>
</feature>
<dbReference type="InterPro" id="IPR000873">
    <property type="entry name" value="AMP-dep_synth/lig_dom"/>
</dbReference>
<dbReference type="GO" id="GO:0004467">
    <property type="term" value="F:long-chain fatty acid-CoA ligase activity"/>
    <property type="evidence" value="ECO:0007669"/>
    <property type="project" value="TreeGrafter"/>
</dbReference>